<dbReference type="GO" id="GO:0032190">
    <property type="term" value="F:acrosin binding"/>
    <property type="evidence" value="ECO:0007669"/>
    <property type="project" value="TreeGrafter"/>
</dbReference>
<evidence type="ECO:0000256" key="8">
    <source>
        <dbReference type="ARBA" id="ARBA00023136"/>
    </source>
</evidence>
<keyword evidence="5" id="KW-0165">Cleavage on pair of basic residues</keyword>
<dbReference type="RefSeq" id="XP_030628067.1">
    <property type="nucleotide sequence ID" value="XM_030772207.1"/>
</dbReference>
<keyword evidence="10" id="KW-0325">Glycoprotein</keyword>
<evidence type="ECO:0000256" key="11">
    <source>
        <dbReference type="ARBA" id="ARBA00023279"/>
    </source>
</evidence>
<evidence type="ECO:0000256" key="9">
    <source>
        <dbReference type="ARBA" id="ARBA00023157"/>
    </source>
</evidence>
<evidence type="ECO:0000256" key="4">
    <source>
        <dbReference type="ARBA" id="ARBA00022530"/>
    </source>
</evidence>
<dbReference type="GO" id="GO:0060468">
    <property type="term" value="P:prevention of polyspermy"/>
    <property type="evidence" value="ECO:0007669"/>
    <property type="project" value="TreeGrafter"/>
</dbReference>
<keyword evidence="4" id="KW-0272">Extracellular matrix</keyword>
<keyword evidence="21" id="KW-1185">Reference proteome</keyword>
<dbReference type="PROSITE" id="PS51448">
    <property type="entry name" value="P_TREFOIL_2"/>
    <property type="match status" value="1"/>
</dbReference>
<keyword evidence="6" id="KW-0812">Transmembrane</keyword>
<dbReference type="GO" id="GO:0035804">
    <property type="term" value="F:structural constituent of egg coat"/>
    <property type="evidence" value="ECO:0007669"/>
    <property type="project" value="TreeGrafter"/>
</dbReference>
<dbReference type="SUPFAM" id="SSF57492">
    <property type="entry name" value="Trefoil"/>
    <property type="match status" value="1"/>
</dbReference>
<evidence type="ECO:0000256" key="7">
    <source>
        <dbReference type="ARBA" id="ARBA00022989"/>
    </source>
</evidence>
<sequence length="407" mass="44669">MEADGRAPSLAVAIPWGSQKSQPLNQQWSQHPIPQHQPSSQHKLSQAEPFDSCAVEDYSKVRCGLPDISAADCEAIHCCFDGLQCYYSKAVTVQCTRDAQFIVVVARDATLPSLSLDSVSLLGGSDRECAPVDMTAAFAIYQFPVTACGTNVMADGDYLIYENRMSSSYEVGVGPLGSITRDSHYEVLFQCLYSSTSVEALVIEAIPGHPPLPVAASGDLRVELRLANGECLTKGCVEEDAAYTSYYDAADYPVTKVLQEATYVEVRMLERTDPNIALTLGRCWATSSPDPERLPQWDLLVDGCPYQDDRYLTTVVPVDGSSGLLYPTHYKRFIFKMFTFVDAESLAPLMERVFIHCNTAVCYPAVGGSCEQKCFRQRRDAGGKMSTLQEGPVASSGELLFYKPMKD</sequence>
<evidence type="ECO:0000256" key="3">
    <source>
        <dbReference type="ARBA" id="ARBA00022525"/>
    </source>
</evidence>
<evidence type="ECO:0000256" key="15">
    <source>
        <dbReference type="ARBA" id="ARBA00042273"/>
    </source>
</evidence>
<dbReference type="InterPro" id="IPR051148">
    <property type="entry name" value="Zona_Pellucida_Domain_gp"/>
</dbReference>
<dbReference type="Gene3D" id="2.60.40.3210">
    <property type="entry name" value="Zona pellucida, ZP-N domain"/>
    <property type="match status" value="1"/>
</dbReference>
<evidence type="ECO:0000313" key="21">
    <source>
        <dbReference type="Proteomes" id="UP000504632"/>
    </source>
</evidence>
<feature type="disulfide bond" evidence="17">
    <location>
        <begin position="63"/>
        <end position="78"/>
    </location>
</feature>
<dbReference type="InterPro" id="IPR055355">
    <property type="entry name" value="ZP-C"/>
</dbReference>
<dbReference type="Pfam" id="PF00100">
    <property type="entry name" value="Zona_pellucida"/>
    <property type="match status" value="1"/>
</dbReference>
<name>A0A6J2V8C4_CHACN</name>
<dbReference type="Gene3D" id="4.10.110.10">
    <property type="entry name" value="Spasmolytic Protein, domain 1"/>
    <property type="match status" value="1"/>
</dbReference>
<keyword evidence="8" id="KW-0472">Membrane</keyword>
<dbReference type="InterPro" id="IPR001507">
    <property type="entry name" value="ZP_dom"/>
</dbReference>
<keyword evidence="3" id="KW-0964">Secreted</keyword>
<dbReference type="Proteomes" id="UP000504632">
    <property type="component" value="Chromosome 4"/>
</dbReference>
<dbReference type="InParanoid" id="A0A6J2V8C4"/>
<feature type="disulfide bond" evidence="17">
    <location>
        <begin position="53"/>
        <end position="79"/>
    </location>
</feature>
<gene>
    <name evidence="22" type="primary">LOC115810281</name>
</gene>
<dbReference type="InterPro" id="IPR044913">
    <property type="entry name" value="P_trefoil_dom_sf"/>
</dbReference>
<evidence type="ECO:0000313" key="22">
    <source>
        <dbReference type="RefSeq" id="XP_030628067.1"/>
    </source>
</evidence>
<dbReference type="PROSITE" id="PS51034">
    <property type="entry name" value="ZP_2"/>
    <property type="match status" value="1"/>
</dbReference>
<feature type="region of interest" description="Disordered" evidence="18">
    <location>
        <begin position="1"/>
        <end position="41"/>
    </location>
</feature>
<evidence type="ECO:0000259" key="19">
    <source>
        <dbReference type="PROSITE" id="PS51034"/>
    </source>
</evidence>
<dbReference type="SMART" id="SM00018">
    <property type="entry name" value="PD"/>
    <property type="match status" value="1"/>
</dbReference>
<evidence type="ECO:0000256" key="1">
    <source>
        <dbReference type="ARBA" id="ARBA00004251"/>
    </source>
</evidence>
<comment type="subcellular location">
    <subcellularLocation>
        <location evidence="1">Cell membrane</location>
        <topology evidence="1">Single-pass type I membrane protein</topology>
    </subcellularLocation>
    <subcellularLocation>
        <location evidence="12">Zona pellucida</location>
    </subcellularLocation>
</comment>
<dbReference type="InterPro" id="IPR000519">
    <property type="entry name" value="P_trefoil_dom"/>
</dbReference>
<evidence type="ECO:0000256" key="17">
    <source>
        <dbReference type="PROSITE-ProRule" id="PRU00779"/>
    </source>
</evidence>
<keyword evidence="7" id="KW-1133">Transmembrane helix</keyword>
<comment type="caution">
    <text evidence="17">Lacks conserved residue(s) required for the propagation of feature annotation.</text>
</comment>
<dbReference type="Pfam" id="PF00088">
    <property type="entry name" value="Trefoil"/>
    <property type="match status" value="1"/>
</dbReference>
<evidence type="ECO:0000256" key="16">
    <source>
        <dbReference type="ARBA" id="ARBA00042573"/>
    </source>
</evidence>
<dbReference type="InterPro" id="IPR042235">
    <property type="entry name" value="ZP-C_dom"/>
</dbReference>
<dbReference type="InterPro" id="IPR055356">
    <property type="entry name" value="ZP-N"/>
</dbReference>
<evidence type="ECO:0000256" key="5">
    <source>
        <dbReference type="ARBA" id="ARBA00022685"/>
    </source>
</evidence>
<evidence type="ECO:0000256" key="14">
    <source>
        <dbReference type="ARBA" id="ARBA00040238"/>
    </source>
</evidence>
<reference evidence="22" key="1">
    <citation type="submission" date="2025-08" db="UniProtKB">
        <authorList>
            <consortium name="RefSeq"/>
        </authorList>
    </citation>
    <scope>IDENTIFICATION</scope>
</reference>
<accession>A0A6J2V8C4</accession>
<keyword evidence="9 17" id="KW-1015">Disulfide bond</keyword>
<feature type="domain" description="ZP" evidence="19">
    <location>
        <begin position="94"/>
        <end position="377"/>
    </location>
</feature>
<dbReference type="OrthoDB" id="8919081at2759"/>
<protein>
    <recommendedName>
        <fullName evidence="14">Zona pellucida sperm-binding protein 4</fullName>
    </recommendedName>
    <alternativeName>
        <fullName evidence="16">Zona pellucida glycoprotein 4</fullName>
    </alternativeName>
    <alternativeName>
        <fullName evidence="15">Zona pellucida protein B</fullName>
    </alternativeName>
</protein>
<dbReference type="CDD" id="cd00111">
    <property type="entry name" value="Trefoil"/>
    <property type="match status" value="1"/>
</dbReference>
<dbReference type="PANTHER" id="PTHR23343:SF31">
    <property type="entry name" value="ZONA PELLUCIDA SPERM-BINDING PROTEIN 4"/>
    <property type="match status" value="1"/>
</dbReference>
<dbReference type="Gene3D" id="2.60.40.4100">
    <property type="entry name" value="Zona pellucida, ZP-C domain"/>
    <property type="match status" value="1"/>
</dbReference>
<dbReference type="GO" id="GO:0005886">
    <property type="term" value="C:plasma membrane"/>
    <property type="evidence" value="ECO:0007669"/>
    <property type="project" value="UniProtKB-SubCell"/>
</dbReference>
<dbReference type="GO" id="GO:0007339">
    <property type="term" value="P:binding of sperm to zona pellucida"/>
    <property type="evidence" value="ECO:0007669"/>
    <property type="project" value="TreeGrafter"/>
</dbReference>
<comment type="function">
    <text evidence="13">Component of the zona pellucida, an extracellular matrix surrounding oocytes which mediates sperm binding, induction of the acrosome reaction and prevents post-fertilization polyspermy. The zona pellucida is composed of 3 to 4 glycoproteins, ZP1, ZP2, ZP3, and ZP4. ZP4 may act as a sperm receptor.</text>
</comment>
<feature type="compositionally biased region" description="Low complexity" evidence="18">
    <location>
        <begin position="26"/>
        <end position="41"/>
    </location>
</feature>
<dbReference type="Pfam" id="PF23344">
    <property type="entry name" value="ZP-N"/>
    <property type="match status" value="1"/>
</dbReference>
<evidence type="ECO:0000256" key="6">
    <source>
        <dbReference type="ARBA" id="ARBA00022692"/>
    </source>
</evidence>
<dbReference type="GO" id="GO:0035805">
    <property type="term" value="C:egg coat"/>
    <property type="evidence" value="ECO:0007669"/>
    <property type="project" value="UniProtKB-SubCell"/>
</dbReference>
<dbReference type="SMART" id="SM00241">
    <property type="entry name" value="ZP"/>
    <property type="match status" value="1"/>
</dbReference>
<dbReference type="GeneID" id="115810281"/>
<evidence type="ECO:0000256" key="10">
    <source>
        <dbReference type="ARBA" id="ARBA00023180"/>
    </source>
</evidence>
<keyword evidence="11" id="KW-0278">Fertilization</keyword>
<dbReference type="AlphaFoldDB" id="A0A6J2V8C4"/>
<evidence type="ECO:0000256" key="12">
    <source>
        <dbReference type="ARBA" id="ARBA00024183"/>
    </source>
</evidence>
<keyword evidence="2" id="KW-1003">Cell membrane</keyword>
<dbReference type="PANTHER" id="PTHR23343">
    <property type="entry name" value="ZONA PELLUCIDA SPERM-BINDING PROTEIN"/>
    <property type="match status" value="1"/>
</dbReference>
<organism evidence="21 22">
    <name type="scientific">Chanos chanos</name>
    <name type="common">Milkfish</name>
    <name type="synonym">Mugil chanos</name>
    <dbReference type="NCBI Taxonomy" id="29144"/>
    <lineage>
        <taxon>Eukaryota</taxon>
        <taxon>Metazoa</taxon>
        <taxon>Chordata</taxon>
        <taxon>Craniata</taxon>
        <taxon>Vertebrata</taxon>
        <taxon>Euteleostomi</taxon>
        <taxon>Actinopterygii</taxon>
        <taxon>Neopterygii</taxon>
        <taxon>Teleostei</taxon>
        <taxon>Ostariophysi</taxon>
        <taxon>Gonorynchiformes</taxon>
        <taxon>Chanidae</taxon>
        <taxon>Chanos</taxon>
    </lineage>
</organism>
<feature type="domain" description="P-type" evidence="20">
    <location>
        <begin position="51"/>
        <end position="89"/>
    </location>
</feature>
<proteinExistence type="predicted"/>
<evidence type="ECO:0000256" key="18">
    <source>
        <dbReference type="SAM" id="MobiDB-lite"/>
    </source>
</evidence>
<evidence type="ECO:0000259" key="20">
    <source>
        <dbReference type="PROSITE" id="PS51448"/>
    </source>
</evidence>
<evidence type="ECO:0000256" key="13">
    <source>
        <dbReference type="ARBA" id="ARBA00037545"/>
    </source>
</evidence>
<evidence type="ECO:0000256" key="2">
    <source>
        <dbReference type="ARBA" id="ARBA00022475"/>
    </source>
</evidence>